<organism evidence="2 4">
    <name type="scientific">Mycobacterium talmoniae</name>
    <dbReference type="NCBI Taxonomy" id="1858794"/>
    <lineage>
        <taxon>Bacteria</taxon>
        <taxon>Bacillati</taxon>
        <taxon>Actinomycetota</taxon>
        <taxon>Actinomycetes</taxon>
        <taxon>Mycobacteriales</taxon>
        <taxon>Mycobacteriaceae</taxon>
        <taxon>Mycobacterium</taxon>
    </lineage>
</organism>
<dbReference type="Proteomes" id="UP000238296">
    <property type="component" value="Unassembled WGS sequence"/>
</dbReference>
<proteinExistence type="predicted"/>
<reference evidence="2 4" key="1">
    <citation type="submission" date="2016-10" db="EMBL/GenBank/DDBJ databases">
        <title>Genome sequence of Mycobacterium talmonii.</title>
        <authorList>
            <person name="Greninger A.L."/>
            <person name="Elliott B."/>
            <person name="Vasireddy S."/>
            <person name="Vasireddy R."/>
        </authorList>
    </citation>
    <scope>NUCLEOTIDE SEQUENCE [LARGE SCALE GENOMIC DNA]</scope>
    <source>
        <strain evidence="2">MO-5499</strain>
        <strain evidence="4">NE-TNMC-100812</strain>
    </source>
</reference>
<evidence type="ECO:0000313" key="3">
    <source>
        <dbReference type="EMBL" id="PQM49305.1"/>
    </source>
</evidence>
<dbReference type="InterPro" id="IPR032710">
    <property type="entry name" value="NTF2-like_dom_sf"/>
</dbReference>
<reference evidence="3 5" key="2">
    <citation type="journal article" date="2017" name="Int. J. Syst. Evol. Microbiol.">
        <title>Mycobacterium talmoniae sp. nov., a slowly growing mycobacterium isolated from human respiratory samples.</title>
        <authorList>
            <person name="Davidson R.M."/>
            <person name="DeGroote M.A."/>
            <person name="Marola J.L."/>
            <person name="Buss S."/>
            <person name="Jones V."/>
            <person name="McNeil M.R."/>
            <person name="Freifeld A.G."/>
            <person name="Elaine Epperson L."/>
            <person name="Hasan N.A."/>
            <person name="Jackson M."/>
            <person name="Iwen P.C."/>
            <person name="Salfinger M."/>
            <person name="Strong M."/>
        </authorList>
    </citation>
    <scope>NUCLEOTIDE SEQUENCE [LARGE SCALE GENOMIC DNA]</scope>
    <source>
        <strain evidence="3 5">ATCC BAA-2683</strain>
    </source>
</reference>
<dbReference type="Gene3D" id="3.10.450.50">
    <property type="match status" value="1"/>
</dbReference>
<evidence type="ECO:0000313" key="4">
    <source>
        <dbReference type="Proteomes" id="UP000179734"/>
    </source>
</evidence>
<reference evidence="3" key="3">
    <citation type="submission" date="2018-01" db="EMBL/GenBank/DDBJ databases">
        <authorList>
            <person name="Gaut B.S."/>
            <person name="Morton B.R."/>
            <person name="Clegg M.T."/>
            <person name="Duvall M.R."/>
        </authorList>
    </citation>
    <scope>NUCLEOTIDE SEQUENCE</scope>
    <source>
        <strain evidence="3">ATCC BAA-2683</strain>
    </source>
</reference>
<sequence length="169" mass="18338">MSNDRLAELEQRLARIEDERAIERLVASYGPLVDAGEAEAAAELWAETGSYDVEGWSMASREDVAAMVRSDAHQGLIGRGSAHFLGPAVVTVDGDDAVAVCESLLVVRHEQRYVVARAGANHFRLRRIEQRWQITSRVTRTLDGGREARGLLAAGITGQTPTLIESNGA</sequence>
<dbReference type="SUPFAM" id="SSF54427">
    <property type="entry name" value="NTF2-like"/>
    <property type="match status" value="1"/>
</dbReference>
<dbReference type="AlphaFoldDB" id="A0A1S1NP03"/>
<dbReference type="RefSeq" id="WP_071021297.1">
    <property type="nucleotide sequence ID" value="NZ_MLQM01000008.1"/>
</dbReference>
<keyword evidence="4" id="KW-1185">Reference proteome</keyword>
<accession>A0A1S1NP03</accession>
<gene>
    <name evidence="2" type="ORF">BKN37_03155</name>
    <name evidence="3" type="ORF">C1Y40_00473</name>
</gene>
<dbReference type="Pfam" id="PF13577">
    <property type="entry name" value="SnoaL_4"/>
    <property type="match status" value="1"/>
</dbReference>
<dbReference type="EMBL" id="MLQM01000008">
    <property type="protein sequence ID" value="OHV06111.1"/>
    <property type="molecule type" value="Genomic_DNA"/>
</dbReference>
<comment type="caution">
    <text evidence="2">The sequence shown here is derived from an EMBL/GenBank/DDBJ whole genome shotgun (WGS) entry which is preliminary data.</text>
</comment>
<evidence type="ECO:0000313" key="2">
    <source>
        <dbReference type="EMBL" id="OHV06111.1"/>
    </source>
</evidence>
<evidence type="ECO:0000313" key="5">
    <source>
        <dbReference type="Proteomes" id="UP000238296"/>
    </source>
</evidence>
<dbReference type="EMBL" id="PPEA01000076">
    <property type="protein sequence ID" value="PQM49305.1"/>
    <property type="molecule type" value="Genomic_DNA"/>
</dbReference>
<protein>
    <recommendedName>
        <fullName evidence="1">SnoaL-like domain-containing protein</fullName>
    </recommendedName>
</protein>
<evidence type="ECO:0000259" key="1">
    <source>
        <dbReference type="Pfam" id="PF13577"/>
    </source>
</evidence>
<name>A0A1S1NP03_9MYCO</name>
<dbReference type="Proteomes" id="UP000179734">
    <property type="component" value="Unassembled WGS sequence"/>
</dbReference>
<feature type="domain" description="SnoaL-like" evidence="1">
    <location>
        <begin position="15"/>
        <end position="137"/>
    </location>
</feature>
<dbReference type="InterPro" id="IPR037401">
    <property type="entry name" value="SnoaL-like"/>
</dbReference>